<protein>
    <submittedName>
        <fullName evidence="1">Uncharacterized protein</fullName>
    </submittedName>
</protein>
<gene>
    <name evidence="1" type="ordered locus">Dda3937_03089</name>
</gene>
<keyword evidence="2" id="KW-1185">Reference proteome</keyword>
<evidence type="ECO:0000313" key="1">
    <source>
        <dbReference type="EMBL" id="ADM99991.1"/>
    </source>
</evidence>
<dbReference type="HOGENOM" id="CLU_1141958_0_0_6"/>
<dbReference type="Proteomes" id="UP000006859">
    <property type="component" value="Chromosome"/>
</dbReference>
<dbReference type="OrthoDB" id="9783171at2"/>
<organism evidence="1 2">
    <name type="scientific">Dickeya dadantii (strain 3937)</name>
    <name type="common">Erwinia chrysanthemi (strain 3937)</name>
    <dbReference type="NCBI Taxonomy" id="198628"/>
    <lineage>
        <taxon>Bacteria</taxon>
        <taxon>Pseudomonadati</taxon>
        <taxon>Pseudomonadota</taxon>
        <taxon>Gammaproteobacteria</taxon>
        <taxon>Enterobacterales</taxon>
        <taxon>Pectobacteriaceae</taxon>
        <taxon>Dickeya</taxon>
    </lineage>
</organism>
<dbReference type="EMBL" id="CP002038">
    <property type="protein sequence ID" value="ADM99991.1"/>
    <property type="molecule type" value="Genomic_DNA"/>
</dbReference>
<dbReference type="Gene3D" id="2.60.120.620">
    <property type="entry name" value="q2cbj1_9rhob like domain"/>
    <property type="match status" value="1"/>
</dbReference>
<dbReference type="RefSeq" id="WP_013319414.1">
    <property type="nucleotide sequence ID" value="NC_014500.1"/>
</dbReference>
<dbReference type="AlphaFoldDB" id="E0SFD9"/>
<evidence type="ECO:0000313" key="2">
    <source>
        <dbReference type="Proteomes" id="UP000006859"/>
    </source>
</evidence>
<dbReference type="eggNOG" id="COG3751">
    <property type="taxonomic scope" value="Bacteria"/>
</dbReference>
<name>E0SFD9_DICD3</name>
<accession>E0SFD9</accession>
<dbReference type="STRING" id="198628.Dda3937_03089"/>
<sequence length="247" mass="27535">MKIVNEHPNYIVIDDFLTPASHEELWKYCQADDYKVVNREKWSKVWHPGDGNPMYGSLILSNTSVEEHLITTKGYKKGEYRVCPTRDIVDEFLGCLDSVIPRLSSIIGNPGESWLGTTFKPYIYPEGCGLSWHQDGVYSGAFIFYANPVWKASWGGELFLAEHAPNADIRLPHTFGDGRKVMIGGHLDSASEDSVLLEKGIGTYVMPKPNRLVVLGGGIAHKINRVNTGESSQPRVSCSGFFIKRSN</sequence>
<proteinExistence type="predicted"/>
<reference evidence="1 2" key="1">
    <citation type="journal article" date="2011" name="J. Bacteriol.">
        <title>Genome sequence of the plant-pathogenic bacterium Dickeya dadantii 3937.</title>
        <authorList>
            <person name="Glasner J.D."/>
            <person name="Yang C.H."/>
            <person name="Reverchon S."/>
            <person name="Hugouvieux-Cotte-Pattat N."/>
            <person name="Condemine G."/>
            <person name="Bohin J.P."/>
            <person name="Van Gijsegem F."/>
            <person name="Yang S."/>
            <person name="Franza T."/>
            <person name="Expert D."/>
            <person name="Plunkett G. III"/>
            <person name="San Francisco M.J."/>
            <person name="Charkowski A.O."/>
            <person name="Py B."/>
            <person name="Bell K."/>
            <person name="Rauscher L."/>
            <person name="Rodriguez-Palenzuela P."/>
            <person name="Toussaint A."/>
            <person name="Holeva M.C."/>
            <person name="He S.Y."/>
            <person name="Douet V."/>
            <person name="Boccara M."/>
            <person name="Blanco C."/>
            <person name="Toth I."/>
            <person name="Anderson B.D."/>
            <person name="Biehl B.S."/>
            <person name="Mau B."/>
            <person name="Flynn S.M."/>
            <person name="Barras F."/>
            <person name="Lindeberg M."/>
            <person name="Birch P.R."/>
            <person name="Tsuyumu S."/>
            <person name="Shi X."/>
            <person name="Hibbing M."/>
            <person name="Yap M.N."/>
            <person name="Carpentier M."/>
            <person name="Dassa E."/>
            <person name="Umehara M."/>
            <person name="Kim J.F."/>
            <person name="Rusch M."/>
            <person name="Soni P."/>
            <person name="Mayhew G.F."/>
            <person name="Fouts D.E."/>
            <person name="Gill S.R."/>
            <person name="Blattner F.R."/>
            <person name="Keen N.T."/>
            <person name="Perna N.T."/>
        </authorList>
    </citation>
    <scope>NUCLEOTIDE SEQUENCE [LARGE SCALE GENOMIC DNA]</scope>
    <source>
        <strain evidence="1 2">3937</strain>
    </source>
</reference>
<dbReference type="KEGG" id="ddd:Dda3937_03089"/>